<dbReference type="AlphaFoldDB" id="A0A016W6R8"/>
<proteinExistence type="predicted"/>
<reference evidence="2" key="1">
    <citation type="journal article" date="2015" name="Nat. Genet.">
        <title>The genome and transcriptome of the zoonotic hookworm Ancylostoma ceylanicum identify infection-specific gene families.</title>
        <authorList>
            <person name="Schwarz E.M."/>
            <person name="Hu Y."/>
            <person name="Antoshechkin I."/>
            <person name="Miller M.M."/>
            <person name="Sternberg P.W."/>
            <person name="Aroian R.V."/>
        </authorList>
    </citation>
    <scope>NUCLEOTIDE SEQUENCE</scope>
    <source>
        <strain evidence="2">HY135</strain>
    </source>
</reference>
<evidence type="ECO:0000313" key="1">
    <source>
        <dbReference type="EMBL" id="EYC35335.1"/>
    </source>
</evidence>
<gene>
    <name evidence="1" type="primary">Acey_s1077.g3555</name>
    <name evidence="1" type="ORF">Y032_1077g3555</name>
</gene>
<dbReference type="Proteomes" id="UP000024635">
    <property type="component" value="Unassembled WGS sequence"/>
</dbReference>
<sequence length="99" mass="11401">MHAWVCLRFCELYPASIRPKTLHSSDWEVHGRRFAVTSTNELYRRFPESPVNSTVILHPSSHEGIEPSKLFPAGFIPKVTYSSDKECSLKEVSLVRQRQ</sequence>
<keyword evidence="2" id="KW-1185">Reference proteome</keyword>
<evidence type="ECO:0000313" key="2">
    <source>
        <dbReference type="Proteomes" id="UP000024635"/>
    </source>
</evidence>
<protein>
    <submittedName>
        <fullName evidence="1">Uncharacterized protein</fullName>
    </submittedName>
</protein>
<comment type="caution">
    <text evidence="1">The sequence shown here is derived from an EMBL/GenBank/DDBJ whole genome shotgun (WGS) entry which is preliminary data.</text>
</comment>
<name>A0A016W6R8_9BILA</name>
<organism evidence="1 2">
    <name type="scientific">Ancylostoma ceylanicum</name>
    <dbReference type="NCBI Taxonomy" id="53326"/>
    <lineage>
        <taxon>Eukaryota</taxon>
        <taxon>Metazoa</taxon>
        <taxon>Ecdysozoa</taxon>
        <taxon>Nematoda</taxon>
        <taxon>Chromadorea</taxon>
        <taxon>Rhabditida</taxon>
        <taxon>Rhabditina</taxon>
        <taxon>Rhabditomorpha</taxon>
        <taxon>Strongyloidea</taxon>
        <taxon>Ancylostomatidae</taxon>
        <taxon>Ancylostomatinae</taxon>
        <taxon>Ancylostoma</taxon>
    </lineage>
</organism>
<accession>A0A016W6R8</accession>
<dbReference type="EMBL" id="JARK01000677">
    <property type="protein sequence ID" value="EYC35335.1"/>
    <property type="molecule type" value="Genomic_DNA"/>
</dbReference>